<dbReference type="EMBL" id="WMIF01000003">
    <property type="protein sequence ID" value="MTH33657.1"/>
    <property type="molecule type" value="Genomic_DNA"/>
</dbReference>
<evidence type="ECO:0000256" key="1">
    <source>
        <dbReference type="ARBA" id="ARBA00022741"/>
    </source>
</evidence>
<evidence type="ECO:0000313" key="6">
    <source>
        <dbReference type="Proteomes" id="UP000442533"/>
    </source>
</evidence>
<evidence type="ECO:0000259" key="4">
    <source>
        <dbReference type="SMART" id="SM00797"/>
    </source>
</evidence>
<dbReference type="SUPFAM" id="SSF50891">
    <property type="entry name" value="Cyclophilin-like"/>
    <property type="match status" value="1"/>
</dbReference>
<sequence length="314" mass="32743">MTAVLSVVAAGPLVSVQDAGRPGLMRYGVPRSGPMDRGAFAAANLALGNPAGAPGIEVSLAGLDLECLSGEVGFALAGGGFIAEHAGRRLGSWSLATLRAGERLAIRRGPWGSWCYLAFAGQLQSPEWLGSAATHWVSGFGGGRISRGDRIEIADPAPRDPCLIPCPVQARPRGRLHVTLGPQQRFFSPETLARLTAGPWRVTGAGDRMGVRLDGPRIAPDAVLDMPSGPVSRGSIQVAGDGVATLLLADHQTTGGYPKIATVLDCDLDGFVQLRPGDALGFRAVTPEQAVALARTAALTARHWQERLALLARS</sequence>
<dbReference type="PANTHER" id="PTHR43309">
    <property type="entry name" value="5-OXOPROLINASE SUBUNIT C"/>
    <property type="match status" value="1"/>
</dbReference>
<evidence type="ECO:0000313" key="5">
    <source>
        <dbReference type="EMBL" id="MTH33657.1"/>
    </source>
</evidence>
<gene>
    <name evidence="5" type="ORF">GL279_03505</name>
</gene>
<organism evidence="5 6">
    <name type="scientific">Paracoccus limosus</name>
    <dbReference type="NCBI Taxonomy" id="913252"/>
    <lineage>
        <taxon>Bacteria</taxon>
        <taxon>Pseudomonadati</taxon>
        <taxon>Pseudomonadota</taxon>
        <taxon>Alphaproteobacteria</taxon>
        <taxon>Rhodobacterales</taxon>
        <taxon>Paracoccaceae</taxon>
        <taxon>Paracoccus</taxon>
    </lineage>
</organism>
<dbReference type="GO" id="GO:0016787">
    <property type="term" value="F:hydrolase activity"/>
    <property type="evidence" value="ECO:0007669"/>
    <property type="project" value="UniProtKB-KW"/>
</dbReference>
<keyword evidence="6" id="KW-1185">Reference proteome</keyword>
<dbReference type="Gene3D" id="2.40.100.10">
    <property type="entry name" value="Cyclophilin-like"/>
    <property type="match status" value="1"/>
</dbReference>
<feature type="domain" description="Carboxyltransferase" evidence="4">
    <location>
        <begin position="26"/>
        <end position="299"/>
    </location>
</feature>
<accession>A0A844H577</accession>
<dbReference type="GO" id="GO:0005524">
    <property type="term" value="F:ATP binding"/>
    <property type="evidence" value="ECO:0007669"/>
    <property type="project" value="UniProtKB-KW"/>
</dbReference>
<dbReference type="Proteomes" id="UP000442533">
    <property type="component" value="Unassembled WGS sequence"/>
</dbReference>
<evidence type="ECO:0000256" key="3">
    <source>
        <dbReference type="ARBA" id="ARBA00022840"/>
    </source>
</evidence>
<dbReference type="RefSeq" id="WP_155063218.1">
    <property type="nucleotide sequence ID" value="NZ_WMIF01000003.1"/>
</dbReference>
<name>A0A844H577_9RHOB</name>
<dbReference type="Pfam" id="PF02626">
    <property type="entry name" value="CT_A_B"/>
    <property type="match status" value="1"/>
</dbReference>
<dbReference type="InterPro" id="IPR052708">
    <property type="entry name" value="PxpC"/>
</dbReference>
<proteinExistence type="predicted"/>
<dbReference type="InterPro" id="IPR003778">
    <property type="entry name" value="CT_A_B"/>
</dbReference>
<dbReference type="OrthoDB" id="9768696at2"/>
<keyword evidence="2 5" id="KW-0378">Hydrolase</keyword>
<keyword evidence="3" id="KW-0067">ATP-binding</keyword>
<keyword evidence="1" id="KW-0547">Nucleotide-binding</keyword>
<reference evidence="5 6" key="1">
    <citation type="submission" date="2019-11" db="EMBL/GenBank/DDBJ databases">
        <authorList>
            <person name="Dong K."/>
        </authorList>
    </citation>
    <scope>NUCLEOTIDE SEQUENCE [LARGE SCALE GENOMIC DNA]</scope>
    <source>
        <strain evidence="5 6">JCM 17370</strain>
    </source>
</reference>
<comment type="caution">
    <text evidence="5">The sequence shown here is derived from an EMBL/GenBank/DDBJ whole genome shotgun (WGS) entry which is preliminary data.</text>
</comment>
<dbReference type="InterPro" id="IPR029000">
    <property type="entry name" value="Cyclophilin-like_dom_sf"/>
</dbReference>
<dbReference type="SMART" id="SM00797">
    <property type="entry name" value="AHS2"/>
    <property type="match status" value="1"/>
</dbReference>
<protein>
    <submittedName>
        <fullName evidence="5">Allophanate hydrolase</fullName>
    </submittedName>
</protein>
<dbReference type="PANTHER" id="PTHR43309:SF3">
    <property type="entry name" value="5-OXOPROLINASE SUBUNIT C"/>
    <property type="match status" value="1"/>
</dbReference>
<dbReference type="AlphaFoldDB" id="A0A844H577"/>
<evidence type="ECO:0000256" key="2">
    <source>
        <dbReference type="ARBA" id="ARBA00022801"/>
    </source>
</evidence>